<feature type="transmembrane region" description="Helical" evidence="11">
    <location>
        <begin position="983"/>
        <end position="1002"/>
    </location>
</feature>
<feature type="transmembrane region" description="Helical" evidence="11">
    <location>
        <begin position="755"/>
        <end position="774"/>
    </location>
</feature>
<proteinExistence type="inferred from homology"/>
<keyword evidence="9 11" id="KW-0472">Membrane</keyword>
<evidence type="ECO:0000256" key="6">
    <source>
        <dbReference type="ARBA" id="ARBA00022741"/>
    </source>
</evidence>
<comment type="subcellular location">
    <subcellularLocation>
        <location evidence="1">Vacuole membrane</location>
        <topology evidence="1">Multi-pass membrane protein</topology>
    </subcellularLocation>
</comment>
<accession>A0A075B448</accession>
<evidence type="ECO:0000256" key="11">
    <source>
        <dbReference type="SAM" id="Phobius"/>
    </source>
</evidence>
<comment type="similarity">
    <text evidence="2">Belongs to the ABC transporter superfamily. ABCC family. Conjugate transporter (TC 3.A.1.208) subfamily.</text>
</comment>
<keyword evidence="3" id="KW-0813">Transport</keyword>
<dbReference type="SUPFAM" id="SSF52540">
    <property type="entry name" value="P-loop containing nucleoside triphosphate hydrolases"/>
    <property type="match status" value="2"/>
</dbReference>
<dbReference type="InterPro" id="IPR050173">
    <property type="entry name" value="ABC_transporter_C-like"/>
</dbReference>
<evidence type="ECO:0000256" key="4">
    <source>
        <dbReference type="ARBA" id="ARBA00022554"/>
    </source>
</evidence>
<feature type="region of interest" description="Disordered" evidence="10">
    <location>
        <begin position="441"/>
        <end position="489"/>
    </location>
</feature>
<feature type="transmembrane region" description="Helical" evidence="11">
    <location>
        <begin position="373"/>
        <end position="395"/>
    </location>
</feature>
<dbReference type="GO" id="GO:0016887">
    <property type="term" value="F:ATP hydrolysis activity"/>
    <property type="evidence" value="ECO:0007669"/>
    <property type="project" value="InterPro"/>
</dbReference>
<dbReference type="Pfam" id="PF00664">
    <property type="entry name" value="ABC_membrane"/>
    <property type="match status" value="2"/>
</dbReference>
<keyword evidence="15" id="KW-1185">Reference proteome</keyword>
<dbReference type="FunFam" id="1.20.1560.10:FF:000020">
    <property type="entry name" value="ABC metal ion transporter"/>
    <property type="match status" value="1"/>
</dbReference>
<gene>
    <name evidence="14" type="ORF">O9G_004149</name>
</gene>
<dbReference type="InterPro" id="IPR003593">
    <property type="entry name" value="AAA+_ATPase"/>
</dbReference>
<dbReference type="EMBL" id="KE560734">
    <property type="protein sequence ID" value="EPZ35864.1"/>
    <property type="molecule type" value="Genomic_DNA"/>
</dbReference>
<feature type="compositionally biased region" description="Basic and acidic residues" evidence="10">
    <location>
        <begin position="458"/>
        <end position="489"/>
    </location>
</feature>
<evidence type="ECO:0000256" key="5">
    <source>
        <dbReference type="ARBA" id="ARBA00022692"/>
    </source>
</evidence>
<dbReference type="InterPro" id="IPR017871">
    <property type="entry name" value="ABC_transporter-like_CS"/>
</dbReference>
<dbReference type="Gene3D" id="1.20.1560.10">
    <property type="entry name" value="ABC transporter type 1, transmembrane domain"/>
    <property type="match status" value="2"/>
</dbReference>
<dbReference type="Pfam" id="PF00005">
    <property type="entry name" value="ABC_tran"/>
    <property type="match status" value="2"/>
</dbReference>
<dbReference type="FunFam" id="3.40.50.300:FF:002586">
    <property type="entry name" value="Putative abc transporter c family member"/>
    <property type="match status" value="1"/>
</dbReference>
<evidence type="ECO:0000256" key="7">
    <source>
        <dbReference type="ARBA" id="ARBA00022840"/>
    </source>
</evidence>
<dbReference type="PROSITE" id="PS00211">
    <property type="entry name" value="ABC_TRANSPORTER_1"/>
    <property type="match status" value="1"/>
</dbReference>
<keyword evidence="6" id="KW-0547">Nucleotide-binding</keyword>
<feature type="domain" description="ABC transmembrane type-1" evidence="13">
    <location>
        <begin position="114"/>
        <end position="396"/>
    </location>
</feature>
<feature type="transmembrane region" description="Helical" evidence="11">
    <location>
        <begin position="898"/>
        <end position="915"/>
    </location>
</feature>
<dbReference type="AlphaFoldDB" id="A0A075B448"/>
<dbReference type="SMART" id="SM00382">
    <property type="entry name" value="AAA"/>
    <property type="match status" value="2"/>
</dbReference>
<feature type="transmembrane region" description="Helical" evidence="11">
    <location>
        <begin position="154"/>
        <end position="175"/>
    </location>
</feature>
<dbReference type="FunFam" id="1.20.1560.10:FF:000010">
    <property type="entry name" value="Multidrug resistance-associated ABC transporter"/>
    <property type="match status" value="1"/>
</dbReference>
<dbReference type="GO" id="GO:0005524">
    <property type="term" value="F:ATP binding"/>
    <property type="evidence" value="ECO:0007669"/>
    <property type="project" value="UniProtKB-KW"/>
</dbReference>
<dbReference type="OrthoDB" id="6500128at2759"/>
<feature type="transmembrane region" description="Helical" evidence="11">
    <location>
        <begin position="794"/>
        <end position="827"/>
    </location>
</feature>
<feature type="domain" description="ABC transporter" evidence="12">
    <location>
        <begin position="473"/>
        <end position="701"/>
    </location>
</feature>
<evidence type="ECO:0000313" key="15">
    <source>
        <dbReference type="Proteomes" id="UP000030755"/>
    </source>
</evidence>
<reference evidence="14 15" key="1">
    <citation type="journal article" date="2013" name="Curr. Biol.">
        <title>Shared signatures of parasitism and phylogenomics unite Cryptomycota and microsporidia.</title>
        <authorList>
            <person name="James T.Y."/>
            <person name="Pelin A."/>
            <person name="Bonen L."/>
            <person name="Ahrendt S."/>
            <person name="Sain D."/>
            <person name="Corradi N."/>
            <person name="Stajich J.E."/>
        </authorList>
    </citation>
    <scope>NUCLEOTIDE SEQUENCE [LARGE SCALE GENOMIC DNA]</scope>
    <source>
        <strain evidence="14 15">CSF55</strain>
    </source>
</reference>
<dbReference type="InterPro" id="IPR011527">
    <property type="entry name" value="ABC1_TM_dom"/>
</dbReference>
<dbReference type="InterPro" id="IPR036640">
    <property type="entry name" value="ABC1_TM_sf"/>
</dbReference>
<feature type="domain" description="ABC transmembrane type-1" evidence="13">
    <location>
        <begin position="755"/>
        <end position="1033"/>
    </location>
</feature>
<feature type="transmembrane region" description="Helical" evidence="11">
    <location>
        <begin position="337"/>
        <end position="361"/>
    </location>
</feature>
<dbReference type="CDD" id="cd18606">
    <property type="entry name" value="ABC_6TM_YOR1_D2_like"/>
    <property type="match status" value="1"/>
</dbReference>
<dbReference type="CDD" id="cd18597">
    <property type="entry name" value="ABC_6TM_YOR1_D1_like"/>
    <property type="match status" value="1"/>
</dbReference>
<dbReference type="CDD" id="cd03250">
    <property type="entry name" value="ABCC_MRP_domain1"/>
    <property type="match status" value="1"/>
</dbReference>
<feature type="transmembrane region" description="Helical" evidence="11">
    <location>
        <begin position="1008"/>
        <end position="1028"/>
    </location>
</feature>
<protein>
    <submittedName>
        <fullName evidence="14">ABC transporter domain-containing protein</fullName>
    </submittedName>
</protein>
<evidence type="ECO:0000256" key="2">
    <source>
        <dbReference type="ARBA" id="ARBA00009726"/>
    </source>
</evidence>
<evidence type="ECO:0000256" key="8">
    <source>
        <dbReference type="ARBA" id="ARBA00022989"/>
    </source>
</evidence>
<dbReference type="InterPro" id="IPR027417">
    <property type="entry name" value="P-loop_NTPase"/>
</dbReference>
<name>A0A075B448_ROZAC</name>
<keyword evidence="7" id="KW-0067">ATP-binding</keyword>
<dbReference type="SUPFAM" id="SSF90123">
    <property type="entry name" value="ABC transporter transmembrane region"/>
    <property type="match status" value="2"/>
</dbReference>
<evidence type="ECO:0000259" key="12">
    <source>
        <dbReference type="PROSITE" id="PS50893"/>
    </source>
</evidence>
<dbReference type="GO" id="GO:0140359">
    <property type="term" value="F:ABC-type transporter activity"/>
    <property type="evidence" value="ECO:0007669"/>
    <property type="project" value="InterPro"/>
</dbReference>
<dbReference type="GO" id="GO:0000329">
    <property type="term" value="C:fungal-type vacuole membrane"/>
    <property type="evidence" value="ECO:0007669"/>
    <property type="project" value="UniProtKB-ARBA"/>
</dbReference>
<dbReference type="FunFam" id="3.40.50.300:FF:000997">
    <property type="entry name" value="Multidrug resistance-associated protein 1"/>
    <property type="match status" value="1"/>
</dbReference>
<dbReference type="PANTHER" id="PTHR24223:SF456">
    <property type="entry name" value="MULTIDRUG RESISTANCE-ASSOCIATED PROTEIN LETHAL(2)03659"/>
    <property type="match status" value="1"/>
</dbReference>
<evidence type="ECO:0000256" key="10">
    <source>
        <dbReference type="SAM" id="MobiDB-lite"/>
    </source>
</evidence>
<dbReference type="OMA" id="IQYAFIC"/>
<dbReference type="InterPro" id="IPR003439">
    <property type="entry name" value="ABC_transporter-like_ATP-bd"/>
</dbReference>
<dbReference type="PROSITE" id="PS50893">
    <property type="entry name" value="ABC_TRANSPORTER_2"/>
    <property type="match status" value="1"/>
</dbReference>
<dbReference type="PANTHER" id="PTHR24223">
    <property type="entry name" value="ATP-BINDING CASSETTE SUB-FAMILY C"/>
    <property type="match status" value="1"/>
</dbReference>
<dbReference type="Gene3D" id="3.40.50.300">
    <property type="entry name" value="P-loop containing nucleotide triphosphate hydrolases"/>
    <property type="match status" value="2"/>
</dbReference>
<keyword evidence="8 11" id="KW-1133">Transmembrane helix</keyword>
<feature type="transmembrane region" description="Helical" evidence="11">
    <location>
        <begin position="239"/>
        <end position="267"/>
    </location>
</feature>
<dbReference type="Proteomes" id="UP000030755">
    <property type="component" value="Unassembled WGS sequence"/>
</dbReference>
<dbReference type="PROSITE" id="PS50929">
    <property type="entry name" value="ABC_TM1F"/>
    <property type="match status" value="2"/>
</dbReference>
<evidence type="ECO:0000256" key="3">
    <source>
        <dbReference type="ARBA" id="ARBA00022448"/>
    </source>
</evidence>
<dbReference type="STRING" id="988480.A0A075B448"/>
<dbReference type="HOGENOM" id="CLU_000604_27_6_1"/>
<evidence type="ECO:0000256" key="9">
    <source>
        <dbReference type="ARBA" id="ARBA00023136"/>
    </source>
</evidence>
<sequence>MLGHFGKKNIECFLPIIPSHIVMSERKLDKPIEKCPEANASIISRITYSWLSKIMSYGYQRPLQPEDMYELGSSYLTETLSEKFKESWSLELKKAKPSLSAAMSRTFGPVFYPAGILKFVGDIAQMTAPIVQNYLIDSVGRAYGDGSYPQYMPYVYCLVLFAINMVATVMVNTYFQITMLTGFQVRTALTAVIYEKSLTLSNVARQKFSTGQIVNMMATDAGRLDSLAGYFHYLWSGPLQIVCIVSLLCFLIGPSALTGFGLLILLLPIQGKLMSILGRMRKKTNIVADQRVKVLQEIFNGIRVIKFYAWENSFLSRVMEMRSREINYIKNLAYARAGINAIISVVPVFASIISFATYAALGNELEAASTFSALTFFGLLRIPLILLPMVISQFVDAKVAVNRIESYLMGEEIKFRAKVDVGSEFAIQVNDCDFKWETIEDEEDKREGKESKGKKKESKSSKEGSKKEDSKKEKTENKESTENNENKEKELMTSELNGINLKIPKGSLVGIVGSVGSGKSSLLGGLLGEMTCTKGEVIFGGSVGYCPQQAWIQNATLKNNVLFGQEYNEEKYKECLHYCALEKDLEILPDGDETEIGEKGINLSGGQKQRVSLARAVYFGADIIFLDDPLSAVDAHVGRFLFEKCIKGVLSDKTRILVTHQLYFLPECDYIIFMKGGRIQEQGSFKELMENKNDFFEKEDVEESIESIENVNKVDKINKKDDLIESKKPKALMSVEERAIGAVAWSVYLEYFKSCGGYIFLFLVVFFTLTTQGVKIGNDLWLSVKTSGYFKISLLNWIGIYFAFGVAQLLFTIAFGLVFSLGGLISAKTLFERSLKNVLLCPMSFFDTTPIGRIINRFSKDQDAVDNQLADSFRMFLFTLSSCIATFILIIVFTPFFIIPLIPLLLFYYFVQIYYRSTSRELKRLDSISRSPLYAHFSETLTGISTIRAYKEESRFSKVNKSFTDFNNRPIFLQILAQRWLSLRLESIGNLLVLGASMLLVFSKINLSLLGLALSYILSVTGFLNWCVRQASDAEVQMNSVERLSHYANDIKTEAPAVIHDNRPPADWPLEGKIDIQNLEMRYRPELPPVLHQISISIKSKEKIGVVGRTGAGKSSIMIALFRLVEPTSGAIYIDGLDISKIGLKDLRSKLAIIPQDPTTIDYDRILVLDQGRVVEFDQPHVLLSKPDSVLSSMVDETGQSNAQVLRELARNSYNDKINK</sequence>
<organism evidence="14 15">
    <name type="scientific">Rozella allomycis (strain CSF55)</name>
    <dbReference type="NCBI Taxonomy" id="988480"/>
    <lineage>
        <taxon>Eukaryota</taxon>
        <taxon>Fungi</taxon>
        <taxon>Fungi incertae sedis</taxon>
        <taxon>Cryptomycota</taxon>
        <taxon>Cryptomycota incertae sedis</taxon>
        <taxon>Rozella</taxon>
    </lineage>
</organism>
<keyword evidence="4" id="KW-0926">Vacuole</keyword>
<feature type="transmembrane region" description="Helical" evidence="11">
    <location>
        <begin position="875"/>
        <end position="892"/>
    </location>
</feature>
<evidence type="ECO:0000256" key="1">
    <source>
        <dbReference type="ARBA" id="ARBA00004128"/>
    </source>
</evidence>
<evidence type="ECO:0000313" key="14">
    <source>
        <dbReference type="EMBL" id="EPZ35864.1"/>
    </source>
</evidence>
<keyword evidence="5 11" id="KW-0812">Transmembrane</keyword>
<evidence type="ECO:0000259" key="13">
    <source>
        <dbReference type="PROSITE" id="PS50929"/>
    </source>
</evidence>